<comment type="similarity">
    <text evidence="2">Belongs to the amino acid-polyamine-organocation (APC) superfamily. Basic amino acid/polyamine antiporter (APA) (TC 2.A.3.2) family.</text>
</comment>
<keyword evidence="3" id="KW-0813">Transport</keyword>
<gene>
    <name evidence="10" type="ORF">SAMN02910418_02114</name>
</gene>
<organism evidence="10 11">
    <name type="scientific">Bowdeniella nasicola</name>
    <dbReference type="NCBI Taxonomy" id="208480"/>
    <lineage>
        <taxon>Bacteria</taxon>
        <taxon>Bacillati</taxon>
        <taxon>Actinomycetota</taxon>
        <taxon>Actinomycetes</taxon>
        <taxon>Actinomycetales</taxon>
        <taxon>Actinomycetaceae</taxon>
        <taxon>Bowdeniella</taxon>
    </lineage>
</organism>
<evidence type="ECO:0000256" key="5">
    <source>
        <dbReference type="ARBA" id="ARBA00022692"/>
    </source>
</evidence>
<feature type="transmembrane region" description="Helical" evidence="9">
    <location>
        <begin position="371"/>
        <end position="390"/>
    </location>
</feature>
<dbReference type="RefSeq" id="WP_092565687.1">
    <property type="nucleotide sequence ID" value="NZ_FNQV01000014.1"/>
</dbReference>
<feature type="transmembrane region" description="Helical" evidence="9">
    <location>
        <begin position="247"/>
        <end position="270"/>
    </location>
</feature>
<dbReference type="Gene3D" id="1.20.1740.10">
    <property type="entry name" value="Amino acid/polyamine transporter I"/>
    <property type="match status" value="1"/>
</dbReference>
<feature type="transmembrane region" description="Helical" evidence="9">
    <location>
        <begin position="129"/>
        <end position="148"/>
    </location>
</feature>
<accession>A0A1H4D0A0</accession>
<name>A0A1H4D0A0_9ACTO</name>
<dbReference type="InterPro" id="IPR002293">
    <property type="entry name" value="AA/rel_permease1"/>
</dbReference>
<dbReference type="InterPro" id="IPR050367">
    <property type="entry name" value="APC_superfamily"/>
</dbReference>
<dbReference type="PANTHER" id="PTHR42770:SF4">
    <property type="entry name" value="ARGININE_ORNITHINE ANTIPORTER-RELATED"/>
    <property type="match status" value="1"/>
</dbReference>
<evidence type="ECO:0000256" key="3">
    <source>
        <dbReference type="ARBA" id="ARBA00022448"/>
    </source>
</evidence>
<dbReference type="AlphaFoldDB" id="A0A1H4D0A0"/>
<evidence type="ECO:0000313" key="11">
    <source>
        <dbReference type="Proteomes" id="UP000199288"/>
    </source>
</evidence>
<feature type="transmembrane region" description="Helical" evidence="9">
    <location>
        <begin position="411"/>
        <end position="426"/>
    </location>
</feature>
<keyword evidence="4" id="KW-1003">Cell membrane</keyword>
<dbReference type="NCBIfam" id="TIGR00905">
    <property type="entry name" value="2A0302"/>
    <property type="match status" value="1"/>
</dbReference>
<reference evidence="11" key="1">
    <citation type="submission" date="2016-10" db="EMBL/GenBank/DDBJ databases">
        <authorList>
            <person name="Varghese N."/>
            <person name="Submissions S."/>
        </authorList>
    </citation>
    <scope>NUCLEOTIDE SEQUENCE [LARGE SCALE GENOMIC DNA]</scope>
    <source>
        <strain evidence="11">KPR-1</strain>
    </source>
</reference>
<comment type="subcellular location">
    <subcellularLocation>
        <location evidence="1">Cell membrane</location>
        <topology evidence="1">Multi-pass membrane protein</topology>
    </subcellularLocation>
</comment>
<sequence>MSSQTAPKQHGLALPALTALVVGSMIGGGIFGLPSQMARAAAPGPLMIGWAITGFGMLMLALSFQSLAMRLPRLDGGIYGYAREGFGDFIGFCAAMGYWIGVWIGNVGFLVLLMSSIGTFVPAFEGGNTWIAIACASALLWVVHYLVLRGVETAAIVNVIVTIAKVVPLLVFIIVTFFFFKAGFLTENFWGDNAAVSVNGTSEETLLGSTMSQVAGMMLITVWVFSGVEGASIFSRRARERRDVGRATVLGFLFVLALLIAVNLLSYGVMSQNELSHVADPSLAGVFAHVVGPWGAKFISGGLIISLLGVLLSWILLATEILRIPSLDGVIPERIGRLNSHGTPRIALWITNICVQIVLLWTAFSEKTYEFLILLASGVFLIPYTLVALFQLLSSFKPSAPDAQQVRKRDTVIGFLATIYGTWLIYAGGLEYFFGSITAYLVLTPLYVAARRESGHRGIFKPVEWAVLAFLIAGTMTFMWMLATGRASF</sequence>
<keyword evidence="6" id="KW-0029">Amino-acid transport</keyword>
<evidence type="ECO:0000256" key="4">
    <source>
        <dbReference type="ARBA" id="ARBA00022475"/>
    </source>
</evidence>
<dbReference type="PANTHER" id="PTHR42770">
    <property type="entry name" value="AMINO ACID TRANSPORTER-RELATED"/>
    <property type="match status" value="1"/>
</dbReference>
<dbReference type="GO" id="GO:0006865">
    <property type="term" value="P:amino acid transport"/>
    <property type="evidence" value="ECO:0007669"/>
    <property type="project" value="UniProtKB-KW"/>
</dbReference>
<evidence type="ECO:0000256" key="2">
    <source>
        <dbReference type="ARBA" id="ARBA00008220"/>
    </source>
</evidence>
<protein>
    <submittedName>
        <fullName evidence="10">Arginine:ornithine antiporter, APA family</fullName>
    </submittedName>
</protein>
<dbReference type="Proteomes" id="UP000199288">
    <property type="component" value="Unassembled WGS sequence"/>
</dbReference>
<dbReference type="EMBL" id="FNQV01000014">
    <property type="protein sequence ID" value="SEA65940.1"/>
    <property type="molecule type" value="Genomic_DNA"/>
</dbReference>
<evidence type="ECO:0000256" key="1">
    <source>
        <dbReference type="ARBA" id="ARBA00004651"/>
    </source>
</evidence>
<keyword evidence="5 9" id="KW-0812">Transmembrane</keyword>
<feature type="transmembrane region" description="Helical" evidence="9">
    <location>
        <begin position="432"/>
        <end position="450"/>
    </location>
</feature>
<evidence type="ECO:0000256" key="7">
    <source>
        <dbReference type="ARBA" id="ARBA00022989"/>
    </source>
</evidence>
<keyword evidence="8 9" id="KW-0472">Membrane</keyword>
<feature type="transmembrane region" description="Helical" evidence="9">
    <location>
        <begin position="89"/>
        <end position="117"/>
    </location>
</feature>
<dbReference type="GO" id="GO:0005886">
    <property type="term" value="C:plasma membrane"/>
    <property type="evidence" value="ECO:0007669"/>
    <property type="project" value="UniProtKB-SubCell"/>
</dbReference>
<evidence type="ECO:0000256" key="6">
    <source>
        <dbReference type="ARBA" id="ARBA00022970"/>
    </source>
</evidence>
<feature type="transmembrane region" description="Helical" evidence="9">
    <location>
        <begin position="214"/>
        <end position="235"/>
    </location>
</feature>
<feature type="transmembrane region" description="Helical" evidence="9">
    <location>
        <begin position="50"/>
        <end position="68"/>
    </location>
</feature>
<evidence type="ECO:0000313" key="10">
    <source>
        <dbReference type="EMBL" id="SEA65940.1"/>
    </source>
</evidence>
<evidence type="ECO:0000256" key="8">
    <source>
        <dbReference type="ARBA" id="ARBA00023136"/>
    </source>
</evidence>
<feature type="transmembrane region" description="Helical" evidence="9">
    <location>
        <begin position="346"/>
        <end position="365"/>
    </location>
</feature>
<feature type="transmembrane region" description="Helical" evidence="9">
    <location>
        <begin position="298"/>
        <end position="317"/>
    </location>
</feature>
<keyword evidence="11" id="KW-1185">Reference proteome</keyword>
<dbReference type="GO" id="GO:0022857">
    <property type="term" value="F:transmembrane transporter activity"/>
    <property type="evidence" value="ECO:0007669"/>
    <property type="project" value="InterPro"/>
</dbReference>
<dbReference type="Pfam" id="PF13520">
    <property type="entry name" value="AA_permease_2"/>
    <property type="match status" value="1"/>
</dbReference>
<dbReference type="OrthoDB" id="3185104at2"/>
<feature type="transmembrane region" description="Helical" evidence="9">
    <location>
        <begin position="462"/>
        <end position="483"/>
    </location>
</feature>
<evidence type="ECO:0000256" key="9">
    <source>
        <dbReference type="SAM" id="Phobius"/>
    </source>
</evidence>
<dbReference type="InterPro" id="IPR004754">
    <property type="entry name" value="Amino_acid_antiprt"/>
</dbReference>
<feature type="transmembrane region" description="Helical" evidence="9">
    <location>
        <begin position="155"/>
        <end position="180"/>
    </location>
</feature>
<proteinExistence type="inferred from homology"/>
<keyword evidence="7 9" id="KW-1133">Transmembrane helix</keyword>